<organism evidence="4 5">
    <name type="scientific">Euplotes crassus</name>
    <dbReference type="NCBI Taxonomy" id="5936"/>
    <lineage>
        <taxon>Eukaryota</taxon>
        <taxon>Sar</taxon>
        <taxon>Alveolata</taxon>
        <taxon>Ciliophora</taxon>
        <taxon>Intramacronucleata</taxon>
        <taxon>Spirotrichea</taxon>
        <taxon>Hypotrichia</taxon>
        <taxon>Euplotida</taxon>
        <taxon>Euplotidae</taxon>
        <taxon>Moneuplotes</taxon>
    </lineage>
</organism>
<dbReference type="PROSITE" id="PS50892">
    <property type="entry name" value="V_SNARE"/>
    <property type="match status" value="1"/>
</dbReference>
<evidence type="ECO:0000256" key="1">
    <source>
        <dbReference type="PROSITE-ProRule" id="PRU00290"/>
    </source>
</evidence>
<dbReference type="GO" id="GO:0016192">
    <property type="term" value="P:vesicle-mediated transport"/>
    <property type="evidence" value="ECO:0007669"/>
    <property type="project" value="InterPro"/>
</dbReference>
<keyword evidence="2" id="KW-0812">Transmembrane</keyword>
<dbReference type="SUPFAM" id="SSF58038">
    <property type="entry name" value="SNARE fusion complex"/>
    <property type="match status" value="1"/>
</dbReference>
<dbReference type="Proteomes" id="UP001295684">
    <property type="component" value="Unassembled WGS sequence"/>
</dbReference>
<dbReference type="InterPro" id="IPR042855">
    <property type="entry name" value="V_SNARE_CC"/>
</dbReference>
<dbReference type="PRINTS" id="PR00219">
    <property type="entry name" value="SYNAPTOBREVN"/>
</dbReference>
<dbReference type="InterPro" id="IPR001388">
    <property type="entry name" value="Synaptobrevin-like"/>
</dbReference>
<evidence type="ECO:0000313" key="5">
    <source>
        <dbReference type="Proteomes" id="UP001295684"/>
    </source>
</evidence>
<dbReference type="GO" id="GO:0016020">
    <property type="term" value="C:membrane"/>
    <property type="evidence" value="ECO:0007669"/>
    <property type="project" value="InterPro"/>
</dbReference>
<keyword evidence="5" id="KW-1185">Reference proteome</keyword>
<dbReference type="CDD" id="cd15843">
    <property type="entry name" value="R-SNARE"/>
    <property type="match status" value="1"/>
</dbReference>
<sequence length="220" mass="24944">MESQTLVYYVVIGEAASKNIVYDHLSSTQNKKDYSAYVNHAMSILKQTRETLNENQKTSNSFGSWYSHSLDKLTIIILTDPLMADENAMQMMRSLGGNISSTFPDLPLNPSAQISRSEMENIVRSLSETFGKVNDKLYKAKQSFNATTTVMRNNIGSMMENSHKLDDMEVQSSDMRNAAHMFSQKGKLLEEKLKRRNRMLMIAVAAIGLFFVILIILYFS</sequence>
<name>A0AAD2D4N6_EUPCR</name>
<feature type="transmembrane region" description="Helical" evidence="2">
    <location>
        <begin position="199"/>
        <end position="219"/>
    </location>
</feature>
<dbReference type="AlphaFoldDB" id="A0AAD2D4N6"/>
<protein>
    <recommendedName>
        <fullName evidence="3">V-SNARE coiled-coil homology domain-containing protein</fullName>
    </recommendedName>
</protein>
<dbReference type="Gene3D" id="1.20.5.110">
    <property type="match status" value="1"/>
</dbReference>
<gene>
    <name evidence="4" type="ORF">ECRASSUSDP1_LOCUS22433</name>
</gene>
<comment type="caution">
    <text evidence="4">The sequence shown here is derived from an EMBL/GenBank/DDBJ whole genome shotgun (WGS) entry which is preliminary data.</text>
</comment>
<dbReference type="Pfam" id="PF00957">
    <property type="entry name" value="Synaptobrevin"/>
    <property type="match status" value="1"/>
</dbReference>
<feature type="domain" description="V-SNARE coiled-coil homology" evidence="3">
    <location>
        <begin position="136"/>
        <end position="196"/>
    </location>
</feature>
<keyword evidence="2" id="KW-0472">Membrane</keyword>
<proteinExistence type="predicted"/>
<keyword evidence="1" id="KW-0175">Coiled coil</keyword>
<evidence type="ECO:0000259" key="3">
    <source>
        <dbReference type="PROSITE" id="PS50892"/>
    </source>
</evidence>
<accession>A0AAD2D4N6</accession>
<reference evidence="4" key="1">
    <citation type="submission" date="2023-07" db="EMBL/GenBank/DDBJ databases">
        <authorList>
            <consortium name="AG Swart"/>
            <person name="Singh M."/>
            <person name="Singh A."/>
            <person name="Seah K."/>
            <person name="Emmerich C."/>
        </authorList>
    </citation>
    <scope>NUCLEOTIDE SEQUENCE</scope>
    <source>
        <strain evidence="4">DP1</strain>
    </source>
</reference>
<keyword evidence="2" id="KW-1133">Transmembrane helix</keyword>
<evidence type="ECO:0000313" key="4">
    <source>
        <dbReference type="EMBL" id="CAI2380989.1"/>
    </source>
</evidence>
<evidence type="ECO:0000256" key="2">
    <source>
        <dbReference type="SAM" id="Phobius"/>
    </source>
</evidence>
<dbReference type="EMBL" id="CAMPGE010023005">
    <property type="protein sequence ID" value="CAI2380989.1"/>
    <property type="molecule type" value="Genomic_DNA"/>
</dbReference>